<dbReference type="RefSeq" id="WP_012194892.1">
    <property type="nucleotide sequence ID" value="NC_009976.1"/>
</dbReference>
<proteinExistence type="inferred from homology"/>
<reference evidence="4 5" key="1">
    <citation type="journal article" date="2007" name="PLoS Genet.">
        <title>Patterns and implications of gene gain and loss in the evolution of Prochlorococcus.</title>
        <authorList>
            <person name="Kettler G.C."/>
            <person name="Martiny A.C."/>
            <person name="Huang K."/>
            <person name="Zucker J."/>
            <person name="Coleman M.L."/>
            <person name="Rodrigue S."/>
            <person name="Chen F."/>
            <person name="Lapidus A."/>
            <person name="Ferriera S."/>
            <person name="Johnson J."/>
            <person name="Steglich C."/>
            <person name="Church G.M."/>
            <person name="Richardson P."/>
            <person name="Chisholm S.W."/>
        </authorList>
    </citation>
    <scope>NUCLEOTIDE SEQUENCE [LARGE SCALE GENOMIC DNA]</scope>
    <source>
        <strain evidence="5">MIT 9211</strain>
    </source>
</reference>
<gene>
    <name evidence="4" type="primary">cpeT</name>
    <name evidence="3" type="synonym">cpcT</name>
    <name evidence="4" type="ordered locus">P9211_03371</name>
</gene>
<evidence type="ECO:0000256" key="3">
    <source>
        <dbReference type="HAMAP-Rule" id="MF_01460"/>
    </source>
</evidence>
<keyword evidence="2 3" id="KW-0456">Lyase</keyword>
<dbReference type="CDD" id="cd16338">
    <property type="entry name" value="CpcT"/>
    <property type="match status" value="1"/>
</dbReference>
<dbReference type="EC" id="4.-.-.-" evidence="3"/>
<dbReference type="InterPro" id="IPR010404">
    <property type="entry name" value="CpcT/CpeT"/>
</dbReference>
<protein>
    <recommendedName>
        <fullName evidence="3">Chromophore lyase CpcT/CpeT</fullName>
        <ecNumber evidence="3">4.-.-.-</ecNumber>
    </recommendedName>
</protein>
<name>A9BDV8_PROM4</name>
<dbReference type="eggNOG" id="ENOG502Z877">
    <property type="taxonomic scope" value="Bacteria"/>
</dbReference>
<organism evidence="4 5">
    <name type="scientific">Prochlorococcus marinus (strain MIT 9211)</name>
    <dbReference type="NCBI Taxonomy" id="93059"/>
    <lineage>
        <taxon>Bacteria</taxon>
        <taxon>Bacillati</taxon>
        <taxon>Cyanobacteriota</taxon>
        <taxon>Cyanophyceae</taxon>
        <taxon>Synechococcales</taxon>
        <taxon>Prochlorococcaceae</taxon>
        <taxon>Prochlorococcus</taxon>
    </lineage>
</organism>
<dbReference type="OrthoDB" id="509174at2"/>
<evidence type="ECO:0000256" key="1">
    <source>
        <dbReference type="ARBA" id="ARBA00008206"/>
    </source>
</evidence>
<dbReference type="HOGENOM" id="CLU_092589_0_0_3"/>
<dbReference type="PANTHER" id="PTHR35137:SF1">
    <property type="entry name" value="CHROMOPHORE LYASE CRL, CHLOROPLASTIC"/>
    <property type="match status" value="1"/>
</dbReference>
<dbReference type="Proteomes" id="UP000000788">
    <property type="component" value="Chromosome"/>
</dbReference>
<dbReference type="Gene3D" id="2.40.128.590">
    <property type="entry name" value="CpcT/CpeT domain"/>
    <property type="match status" value="1"/>
</dbReference>
<dbReference type="AlphaFoldDB" id="A9BDV8"/>
<dbReference type="PANTHER" id="PTHR35137">
    <property type="entry name" value="CHROMOPHORE LYASE CRL, CHLOROPLASTIC"/>
    <property type="match status" value="1"/>
</dbReference>
<keyword evidence="5" id="KW-1185">Reference proteome</keyword>
<dbReference type="GO" id="GO:0016829">
    <property type="term" value="F:lyase activity"/>
    <property type="evidence" value="ECO:0007669"/>
    <property type="project" value="UniProtKB-KW"/>
</dbReference>
<comment type="function">
    <text evidence="3">Covalently attaches a chromophore to Cys residue(s) of phycobiliproteins.</text>
</comment>
<sequence>MDYSEETTAKSFAKIFSGHFTNKQQANKYPKDFAHINIFVRPLEFKLFDSLSFYSEQSYDHSPWSPYRQAVQKINIKKGLIILETYNLKNHKRVAGAGFNLELINYINRDDLIPRFGCEMHFIEPKKGHYRGSLRPGKTCFINREGQETYLLSKVEINKKKWVSIDEGYDVQTDKKVWGSENGPYEFLRVEE</sequence>
<dbReference type="Pfam" id="PF06206">
    <property type="entry name" value="CpeT"/>
    <property type="match status" value="1"/>
</dbReference>
<dbReference type="GO" id="GO:0017006">
    <property type="term" value="P:protein-tetrapyrrole linkage"/>
    <property type="evidence" value="ECO:0007669"/>
    <property type="project" value="UniProtKB-UniRule"/>
</dbReference>
<dbReference type="STRING" id="93059.P9211_03371"/>
<evidence type="ECO:0000313" key="5">
    <source>
        <dbReference type="Proteomes" id="UP000000788"/>
    </source>
</evidence>
<accession>A9BDV8</accession>
<comment type="similarity">
    <text evidence="1 3">Belongs to the CpcT/CpeT biliprotein lyase family.</text>
</comment>
<dbReference type="EMBL" id="CP000878">
    <property type="protein sequence ID" value="ABX08268.1"/>
    <property type="molecule type" value="Genomic_DNA"/>
</dbReference>
<evidence type="ECO:0000256" key="2">
    <source>
        <dbReference type="ARBA" id="ARBA00023239"/>
    </source>
</evidence>
<dbReference type="InterPro" id="IPR038672">
    <property type="entry name" value="CpcT/CpeT_sf"/>
</dbReference>
<evidence type="ECO:0000313" key="4">
    <source>
        <dbReference type="EMBL" id="ABX08268.1"/>
    </source>
</evidence>
<dbReference type="HAMAP" id="MF_01460">
    <property type="entry name" value="Chrphore_lyase_CpxT"/>
    <property type="match status" value="1"/>
</dbReference>
<dbReference type="KEGG" id="pmj:P9211_03371"/>